<comment type="caution">
    <text evidence="1">The sequence shown here is derived from an EMBL/GenBank/DDBJ whole genome shotgun (WGS) entry which is preliminary data.</text>
</comment>
<evidence type="ECO:0000313" key="2">
    <source>
        <dbReference type="Proteomes" id="UP000027432"/>
    </source>
</evidence>
<keyword evidence="2" id="KW-1185">Reference proteome</keyword>
<accession>A0A074J6I1</accession>
<organism evidence="1 2">
    <name type="scientific">Thioclava pacifica DSM 10166</name>
    <dbReference type="NCBI Taxonomy" id="1353537"/>
    <lineage>
        <taxon>Bacteria</taxon>
        <taxon>Pseudomonadati</taxon>
        <taxon>Pseudomonadota</taxon>
        <taxon>Alphaproteobacteria</taxon>
        <taxon>Rhodobacterales</taxon>
        <taxon>Paracoccaceae</taxon>
        <taxon>Thioclava</taxon>
    </lineage>
</organism>
<dbReference type="eggNOG" id="ENOG50302RG">
    <property type="taxonomic scope" value="Bacteria"/>
</dbReference>
<dbReference type="STRING" id="1353537.TP2_09145"/>
<dbReference type="AlphaFoldDB" id="A0A074J6I1"/>
<reference evidence="1 2" key="1">
    <citation type="submission" date="2013-07" db="EMBL/GenBank/DDBJ databases">
        <title>Thioclava pacifica DSM 10166 Genome Sequencing.</title>
        <authorList>
            <person name="Lai Q."/>
            <person name="Shao Z."/>
        </authorList>
    </citation>
    <scope>NUCLEOTIDE SEQUENCE [LARGE SCALE GENOMIC DNA]</scope>
    <source>
        <strain evidence="1 2">DSM 10166</strain>
    </source>
</reference>
<proteinExistence type="predicted"/>
<dbReference type="Proteomes" id="UP000027432">
    <property type="component" value="Unassembled WGS sequence"/>
</dbReference>
<dbReference type="OrthoDB" id="7872779at2"/>
<dbReference type="RefSeq" id="WP_157617110.1">
    <property type="nucleotide sequence ID" value="NZ_AUND01000023.1"/>
</dbReference>
<evidence type="ECO:0000313" key="1">
    <source>
        <dbReference type="EMBL" id="KEO53096.1"/>
    </source>
</evidence>
<sequence>MVEIVKFPKGAQPVQVAEEHLAYYTPEKSAPVMIASAKPRKETGLEAVELMYEYYSAA</sequence>
<dbReference type="EMBL" id="AUND01000023">
    <property type="protein sequence ID" value="KEO53096.1"/>
    <property type="molecule type" value="Genomic_DNA"/>
</dbReference>
<name>A0A074J6I1_9RHOB</name>
<gene>
    <name evidence="1" type="ORF">TP2_09145</name>
</gene>
<protein>
    <submittedName>
        <fullName evidence="1">Uncharacterized protein</fullName>
    </submittedName>
</protein>